<organism evidence="10 11">
    <name type="scientific">Mucilaginibacter gynuensis</name>
    <dbReference type="NCBI Taxonomy" id="1302236"/>
    <lineage>
        <taxon>Bacteria</taxon>
        <taxon>Pseudomonadati</taxon>
        <taxon>Bacteroidota</taxon>
        <taxon>Sphingobacteriia</taxon>
        <taxon>Sphingobacteriales</taxon>
        <taxon>Sphingobacteriaceae</taxon>
        <taxon>Mucilaginibacter</taxon>
    </lineage>
</organism>
<evidence type="ECO:0000256" key="4">
    <source>
        <dbReference type="ARBA" id="ARBA00022692"/>
    </source>
</evidence>
<comment type="similarity">
    <text evidence="8">Belongs to the TonB-dependent receptor family.</text>
</comment>
<sequence length="1153" mass="127624">MYKKFTELLFRRDSYVISNLILKMKITCLFIIAALVQVHAATLAQRVTLSVKNAPLSTVIAQIKLQTDYDFVYNNSAIENAKPITLEAKDLDLKEVLEQCVKGQRFSYKIINKVILLNRREQVEALRATSDVVVDQKITGVVRDSLSGETLPGVTIGIEGTALGVISDNNGAFTLNVPSPNAILVLSYIGYERLRFPLNGKTTLDIRMSRTDSKLNEVVVVGYGTRAKGAVTGAISTVKAEVFENRPVTSSFDALQGTIPGLTIAKNSGQPGGGNFDLKVRGNSSINGNAPLVLVDGIPGDINTINTNDIAEVTVLKDAAAAIYGARAGDGVIIVTTKRGKKGPPEVTYTGNFGIKTPIYLRKIMNTLQYAEFADEGLRNVGLPGFPQEVFDKIKANAAPDLDKGWNYGVTNYPGFYGYTDWNKVIYKSSSQQIHNVAISGGGENNNYMISAGYKRDNGILRFGENKSDGYNLRLNYDFRLGSKVSVETRTNFDNTNTKTPSEINGESPLKNVTRQFPYAPLYNQVGQFYSYQGYANPAGYLEEGGTTTDNFSRFATNFKLDYTIVTGLKLTGQAAVRMDYTNGAAIHPTIIRSNYTGGIQDIRNTPNSAAYANSKRLNKLYQVYFDYNKVFGEDHRFNLTGGASLEQTDYTYQRTTGYNFPNNSLFTLNLADRTKVAYADFTGNINDQALGSYFSRLSYGYKNKLILDLTARADGSSKFAPEKRWSAVFPSAALAYNLSEEKFIKSMKTFDLLKLRVSYGKMGNQEIGRLGLYDYIPLITLDGNYPLGSPNAGLTGANANPASTDRTWETITNKNIGIDVALLNSRLSFSFDYYNKTNDDMLVNIAVPATFGATPPSSNQGKLVTKGFETIVTWKDKINDFRYSVSLQLSDSKNKLVELKNTDNYNEGLVETRKGYAINSYFGYVFEGIIKTQAQLDEYKKLQGVPARVSIGDVMYKDVDGDGKLTAFGDKSKGLAGDMVYLGNVTPRFTYSSNINLGYKQFDMQVFLQGVGKRDVIYESNISRPNTFFWPSLAYFYNKTYSASRPDAEFPRYLPGNLGYDDVSGYNYRASTKTIQNVSYLRFKVITIGYNLPDAIAKSIKMKSARIYVSGQDLFTVSKGTFGGNFDPEDGYRQEGTYPYNKVYSVGLNVKF</sequence>
<dbReference type="InterPro" id="IPR012910">
    <property type="entry name" value="Plug_dom"/>
</dbReference>
<dbReference type="Pfam" id="PF13715">
    <property type="entry name" value="CarbopepD_reg_2"/>
    <property type="match status" value="1"/>
</dbReference>
<keyword evidence="3 8" id="KW-1134">Transmembrane beta strand</keyword>
<keyword evidence="7 8" id="KW-0998">Cell outer membrane</keyword>
<evidence type="ECO:0000259" key="9">
    <source>
        <dbReference type="Pfam" id="PF07715"/>
    </source>
</evidence>
<keyword evidence="4 8" id="KW-0812">Transmembrane</keyword>
<evidence type="ECO:0000313" key="10">
    <source>
        <dbReference type="EMBL" id="GAA4323068.1"/>
    </source>
</evidence>
<evidence type="ECO:0000256" key="6">
    <source>
        <dbReference type="ARBA" id="ARBA00023136"/>
    </source>
</evidence>
<dbReference type="SUPFAM" id="SSF49464">
    <property type="entry name" value="Carboxypeptidase regulatory domain-like"/>
    <property type="match status" value="1"/>
</dbReference>
<evidence type="ECO:0000256" key="2">
    <source>
        <dbReference type="ARBA" id="ARBA00022448"/>
    </source>
</evidence>
<dbReference type="NCBIfam" id="TIGR04057">
    <property type="entry name" value="SusC_RagA_signa"/>
    <property type="match status" value="1"/>
</dbReference>
<keyword evidence="2 8" id="KW-0813">Transport</keyword>
<dbReference type="Gene3D" id="2.170.130.10">
    <property type="entry name" value="TonB-dependent receptor, plug domain"/>
    <property type="match status" value="1"/>
</dbReference>
<dbReference type="InterPro" id="IPR039426">
    <property type="entry name" value="TonB-dep_rcpt-like"/>
</dbReference>
<comment type="caution">
    <text evidence="10">The sequence shown here is derived from an EMBL/GenBank/DDBJ whole genome shotgun (WGS) entry which is preliminary data.</text>
</comment>
<accession>A0ABP8GEV5</accession>
<dbReference type="SUPFAM" id="SSF56935">
    <property type="entry name" value="Porins"/>
    <property type="match status" value="1"/>
</dbReference>
<feature type="domain" description="TonB-dependent receptor plug" evidence="9">
    <location>
        <begin position="230"/>
        <end position="332"/>
    </location>
</feature>
<protein>
    <submittedName>
        <fullName evidence="10">TonB-dependent receptor</fullName>
    </submittedName>
</protein>
<dbReference type="Proteomes" id="UP001500582">
    <property type="component" value="Unassembled WGS sequence"/>
</dbReference>
<dbReference type="EMBL" id="BAABFT010000005">
    <property type="protein sequence ID" value="GAA4323068.1"/>
    <property type="molecule type" value="Genomic_DNA"/>
</dbReference>
<dbReference type="InterPro" id="IPR023996">
    <property type="entry name" value="TonB-dep_OMP_SusC/RagA"/>
</dbReference>
<evidence type="ECO:0000256" key="7">
    <source>
        <dbReference type="ARBA" id="ARBA00023237"/>
    </source>
</evidence>
<gene>
    <name evidence="10" type="ORF">GCM10023149_23770</name>
</gene>
<dbReference type="Gene3D" id="2.60.40.1120">
    <property type="entry name" value="Carboxypeptidase-like, regulatory domain"/>
    <property type="match status" value="1"/>
</dbReference>
<dbReference type="PROSITE" id="PS52016">
    <property type="entry name" value="TONB_DEPENDENT_REC_3"/>
    <property type="match status" value="1"/>
</dbReference>
<dbReference type="PANTHER" id="PTHR30069:SF29">
    <property type="entry name" value="HEMOGLOBIN AND HEMOGLOBIN-HAPTOGLOBIN-BINDING PROTEIN 1-RELATED"/>
    <property type="match status" value="1"/>
</dbReference>
<dbReference type="InterPro" id="IPR008969">
    <property type="entry name" value="CarboxyPept-like_regulatory"/>
</dbReference>
<keyword evidence="10" id="KW-0675">Receptor</keyword>
<name>A0ABP8GEV5_9SPHI</name>
<keyword evidence="5" id="KW-0732">Signal</keyword>
<dbReference type="Gene3D" id="3.55.50.30">
    <property type="match status" value="1"/>
</dbReference>
<keyword evidence="6 8" id="KW-0472">Membrane</keyword>
<proteinExistence type="inferred from homology"/>
<dbReference type="NCBIfam" id="TIGR04056">
    <property type="entry name" value="OMP_RagA_SusC"/>
    <property type="match status" value="1"/>
</dbReference>
<keyword evidence="11" id="KW-1185">Reference proteome</keyword>
<evidence type="ECO:0000256" key="3">
    <source>
        <dbReference type="ARBA" id="ARBA00022452"/>
    </source>
</evidence>
<reference evidence="11" key="1">
    <citation type="journal article" date="2019" name="Int. J. Syst. Evol. Microbiol.">
        <title>The Global Catalogue of Microorganisms (GCM) 10K type strain sequencing project: providing services to taxonomists for standard genome sequencing and annotation.</title>
        <authorList>
            <consortium name="The Broad Institute Genomics Platform"/>
            <consortium name="The Broad Institute Genome Sequencing Center for Infectious Disease"/>
            <person name="Wu L."/>
            <person name="Ma J."/>
        </authorList>
    </citation>
    <scope>NUCLEOTIDE SEQUENCE [LARGE SCALE GENOMIC DNA]</scope>
    <source>
        <strain evidence="11">JCM 17705</strain>
    </source>
</reference>
<evidence type="ECO:0000313" key="11">
    <source>
        <dbReference type="Proteomes" id="UP001500582"/>
    </source>
</evidence>
<dbReference type="InterPro" id="IPR023997">
    <property type="entry name" value="TonB-dep_OMP_SusC/RagA_CS"/>
</dbReference>
<evidence type="ECO:0000256" key="1">
    <source>
        <dbReference type="ARBA" id="ARBA00004571"/>
    </source>
</evidence>
<dbReference type="InterPro" id="IPR036942">
    <property type="entry name" value="Beta-barrel_TonB_sf"/>
</dbReference>
<dbReference type="Gene3D" id="2.40.170.20">
    <property type="entry name" value="TonB-dependent receptor, beta-barrel domain"/>
    <property type="match status" value="1"/>
</dbReference>
<comment type="subcellular location">
    <subcellularLocation>
        <location evidence="1 8">Cell outer membrane</location>
        <topology evidence="1 8">Multi-pass membrane protein</topology>
    </subcellularLocation>
</comment>
<dbReference type="InterPro" id="IPR037066">
    <property type="entry name" value="Plug_dom_sf"/>
</dbReference>
<evidence type="ECO:0000256" key="5">
    <source>
        <dbReference type="ARBA" id="ARBA00022729"/>
    </source>
</evidence>
<dbReference type="PANTHER" id="PTHR30069">
    <property type="entry name" value="TONB-DEPENDENT OUTER MEMBRANE RECEPTOR"/>
    <property type="match status" value="1"/>
</dbReference>
<dbReference type="Pfam" id="PF07715">
    <property type="entry name" value="Plug"/>
    <property type="match status" value="1"/>
</dbReference>
<evidence type="ECO:0000256" key="8">
    <source>
        <dbReference type="PROSITE-ProRule" id="PRU01360"/>
    </source>
</evidence>